<proteinExistence type="inferred from homology"/>
<dbReference type="InterPro" id="IPR006507">
    <property type="entry name" value="UPF0283"/>
</dbReference>
<accession>A0A1G7BR62</accession>
<keyword evidence="3" id="KW-1003">Cell membrane</keyword>
<evidence type="ECO:0000256" key="1">
    <source>
        <dbReference type="ARBA" id="ARBA00004429"/>
    </source>
</evidence>
<dbReference type="GO" id="GO:0005886">
    <property type="term" value="C:plasma membrane"/>
    <property type="evidence" value="ECO:0007669"/>
    <property type="project" value="UniProtKB-SubCell"/>
</dbReference>
<dbReference type="AlphaFoldDB" id="A0A1G7BR62"/>
<evidence type="ECO:0000256" key="5">
    <source>
        <dbReference type="ARBA" id="ARBA00022692"/>
    </source>
</evidence>
<keyword evidence="7 8" id="KW-0472">Membrane</keyword>
<keyword evidence="5 8" id="KW-0812">Transmembrane</keyword>
<comment type="subcellular location">
    <subcellularLocation>
        <location evidence="1">Cell inner membrane</location>
        <topology evidence="1">Multi-pass membrane protein</topology>
    </subcellularLocation>
</comment>
<dbReference type="PANTHER" id="PTHR39342:SF1">
    <property type="entry name" value="UPF0283 MEMBRANE PROTEIN YCJF"/>
    <property type="match status" value="1"/>
</dbReference>
<evidence type="ECO:0000256" key="6">
    <source>
        <dbReference type="ARBA" id="ARBA00022989"/>
    </source>
</evidence>
<gene>
    <name evidence="9" type="ORF">SAMN04244550_00046</name>
</gene>
<dbReference type="NCBIfam" id="TIGR01620">
    <property type="entry name" value="hyp_HI0043"/>
    <property type="match status" value="1"/>
</dbReference>
<feature type="transmembrane region" description="Helical" evidence="8">
    <location>
        <begin position="54"/>
        <end position="72"/>
    </location>
</feature>
<dbReference type="OrthoDB" id="9816060at2"/>
<evidence type="ECO:0000313" key="9">
    <source>
        <dbReference type="EMBL" id="SDE29588.1"/>
    </source>
</evidence>
<dbReference type="InterPro" id="IPR021147">
    <property type="entry name" value="DUF697"/>
</dbReference>
<evidence type="ECO:0000313" key="10">
    <source>
        <dbReference type="Proteomes" id="UP000183812"/>
    </source>
</evidence>
<evidence type="ECO:0000256" key="3">
    <source>
        <dbReference type="ARBA" id="ARBA00022475"/>
    </source>
</evidence>
<comment type="similarity">
    <text evidence="2">Belongs to the UPF0283 family.</text>
</comment>
<name>A0A1G7BR62_RHOCA</name>
<reference evidence="9 10" key="1">
    <citation type="submission" date="2016-10" db="EMBL/GenBank/DDBJ databases">
        <authorList>
            <person name="de Groot N.N."/>
        </authorList>
    </citation>
    <scope>NUCLEOTIDE SEQUENCE [LARGE SCALE GENOMIC DNA]</scope>
    <source>
        <strain evidence="10">DSM 938 / 37b4</strain>
    </source>
</reference>
<keyword evidence="4" id="KW-0997">Cell inner membrane</keyword>
<dbReference type="Pfam" id="PF05128">
    <property type="entry name" value="DUF697"/>
    <property type="match status" value="1"/>
</dbReference>
<organism evidence="9 10">
    <name type="scientific">Rhodobacter capsulatus</name>
    <name type="common">Rhodopseudomonas capsulata</name>
    <dbReference type="NCBI Taxonomy" id="1061"/>
    <lineage>
        <taxon>Bacteria</taxon>
        <taxon>Pseudomonadati</taxon>
        <taxon>Pseudomonadota</taxon>
        <taxon>Alphaproteobacteria</taxon>
        <taxon>Rhodobacterales</taxon>
        <taxon>Rhodobacter group</taxon>
        <taxon>Rhodobacter</taxon>
    </lineage>
</organism>
<evidence type="ECO:0000256" key="7">
    <source>
        <dbReference type="ARBA" id="ARBA00023136"/>
    </source>
</evidence>
<feature type="transmembrane region" description="Helical" evidence="8">
    <location>
        <begin position="84"/>
        <end position="105"/>
    </location>
</feature>
<keyword evidence="6 8" id="KW-1133">Transmembrane helix</keyword>
<dbReference type="Proteomes" id="UP000183812">
    <property type="component" value="Unassembled WGS sequence"/>
</dbReference>
<dbReference type="EMBL" id="FNAY01000001">
    <property type="protein sequence ID" value="SDE29588.1"/>
    <property type="molecule type" value="Genomic_DNA"/>
</dbReference>
<protein>
    <submittedName>
        <fullName evidence="9">Putative membrane protein</fullName>
    </submittedName>
</protein>
<evidence type="ECO:0000256" key="2">
    <source>
        <dbReference type="ARBA" id="ARBA00008255"/>
    </source>
</evidence>
<sequence length="334" mass="35756">MKRPVILELDAPPASPAEAPPVIDQPAFDAAPQGRAMQIAAKLAARPRSRLTRFFWQATGALVGFLITVALWNFVTGLFAANPMLGWVATGLLILFLIACVLMALRELTAFAKLGRLDKLHQEVIEAGNRDDLRAARKAVDRMAKLYSARPEMKWSLARLRERAPEQLDTQTLLRLTETELMAPLDAAARLEIEAAARTVATVTALVPLALADVATALIANLRMIRGVAEIYGGRAGSLGALRLARTVMTHVIATGAVAAGDDLIETMTGGHLAAKISRRFGEGVINGALTARVGIAAMEVCRPMPFAALPRPKVTQLTGGALKGVFTRSKDED</sequence>
<evidence type="ECO:0000256" key="8">
    <source>
        <dbReference type="SAM" id="Phobius"/>
    </source>
</evidence>
<dbReference type="RefSeq" id="WP_074552369.1">
    <property type="nucleotide sequence ID" value="NZ_CP119563.1"/>
</dbReference>
<evidence type="ECO:0000256" key="4">
    <source>
        <dbReference type="ARBA" id="ARBA00022519"/>
    </source>
</evidence>
<dbReference type="PANTHER" id="PTHR39342">
    <property type="entry name" value="UPF0283 MEMBRANE PROTEIN YCJF"/>
    <property type="match status" value="1"/>
</dbReference>